<dbReference type="AlphaFoldDB" id="A0A0D8J776"/>
<accession>A0A0D8J776</accession>
<dbReference type="PANTHER" id="PTHR43356:SF2">
    <property type="entry name" value="PHOSPHATE ACETYLTRANSFERASE"/>
    <property type="match status" value="1"/>
</dbReference>
<dbReference type="STRING" id="1544798.LH29_21495"/>
<dbReference type="InterPro" id="IPR012147">
    <property type="entry name" value="P_Ac_Bu_trans"/>
</dbReference>
<comment type="caution">
    <text evidence="5">The sequence shown here is derived from an EMBL/GenBank/DDBJ whole genome shotgun (WGS) entry which is preliminary data.</text>
</comment>
<evidence type="ECO:0000256" key="3">
    <source>
        <dbReference type="ARBA" id="ARBA00023315"/>
    </source>
</evidence>
<comment type="similarity">
    <text evidence="1">Belongs to the phosphate acetyltransferase and butyryltransferase family.</text>
</comment>
<dbReference type="RefSeq" id="WP_045033151.1">
    <property type="nucleotide sequence ID" value="NZ_JRHC01000006.1"/>
</dbReference>
<keyword evidence="6" id="KW-1185">Reference proteome</keyword>
<sequence length="306" mass="32978">MSINNFTELLEVVKKQPPKRVVAVNGVDVSTLEAMHDAVELGFVIPIITGDRTIIEESCKKLGIDISDYQIYDTKSIREAIDKAVELIHEDKADVLMKGMVSTDKFMRALLRKENNLVPTKGTLSHVSVMDNPNYHKLLVFSDAAVLPYPDLKQKILMTNYLICAAKSLGVEQPKVAVIAPTEQIIISIQSCMDGATIAKMSEHGQIEGGLVDGPMALDVAINAESAEVKGFTSPVAGDADCLLFPNIDAANVFYKTNSKLAKAEMSGIIAGAKVPAVVSSRGDSRKTKLNSVALASIVSYQISNT</sequence>
<dbReference type="PANTHER" id="PTHR43356">
    <property type="entry name" value="PHOSPHATE ACETYLTRANSFERASE"/>
    <property type="match status" value="1"/>
</dbReference>
<reference evidence="5 6" key="1">
    <citation type="submission" date="2014-09" db="EMBL/GenBank/DDBJ databases">
        <title>Draft Genome Sequence of Draconibacterium sp. JN14CK-3.</title>
        <authorList>
            <person name="Dong C."/>
            <person name="Lai Q."/>
            <person name="Shao Z."/>
        </authorList>
    </citation>
    <scope>NUCLEOTIDE SEQUENCE [LARGE SCALE GENOMIC DNA]</scope>
    <source>
        <strain evidence="5 6">JN14CK-3</strain>
    </source>
</reference>
<proteinExistence type="inferred from homology"/>
<dbReference type="Pfam" id="PF01515">
    <property type="entry name" value="PTA_PTB"/>
    <property type="match status" value="1"/>
</dbReference>
<gene>
    <name evidence="5" type="ORF">LH29_21495</name>
</gene>
<evidence type="ECO:0000256" key="2">
    <source>
        <dbReference type="ARBA" id="ARBA00022679"/>
    </source>
</evidence>
<keyword evidence="3" id="KW-0012">Acyltransferase</keyword>
<dbReference type="InterPro" id="IPR002505">
    <property type="entry name" value="PTA_PTB"/>
</dbReference>
<protein>
    <submittedName>
        <fullName evidence="5">Phosphate butyryltransferase</fullName>
    </submittedName>
</protein>
<dbReference type="Proteomes" id="UP000032544">
    <property type="component" value="Unassembled WGS sequence"/>
</dbReference>
<keyword evidence="2 5" id="KW-0808">Transferase</keyword>
<name>A0A0D8J776_9BACT</name>
<evidence type="ECO:0000313" key="5">
    <source>
        <dbReference type="EMBL" id="KJF42361.1"/>
    </source>
</evidence>
<evidence type="ECO:0000313" key="6">
    <source>
        <dbReference type="Proteomes" id="UP000032544"/>
    </source>
</evidence>
<evidence type="ECO:0000256" key="1">
    <source>
        <dbReference type="ARBA" id="ARBA00005656"/>
    </source>
</evidence>
<dbReference type="SUPFAM" id="SSF53659">
    <property type="entry name" value="Isocitrate/Isopropylmalate dehydrogenase-like"/>
    <property type="match status" value="1"/>
</dbReference>
<evidence type="ECO:0000259" key="4">
    <source>
        <dbReference type="Pfam" id="PF01515"/>
    </source>
</evidence>
<dbReference type="Gene3D" id="3.40.718.10">
    <property type="entry name" value="Isopropylmalate Dehydrogenase"/>
    <property type="match status" value="1"/>
</dbReference>
<dbReference type="InterPro" id="IPR050500">
    <property type="entry name" value="Phos_Acetyltrans/Butyryltrans"/>
</dbReference>
<dbReference type="OrthoDB" id="9774179at2"/>
<feature type="domain" description="Phosphate acetyl/butaryl transferase" evidence="4">
    <location>
        <begin position="76"/>
        <end position="296"/>
    </location>
</feature>
<organism evidence="5 6">
    <name type="scientific">Draconibacterium sediminis</name>
    <dbReference type="NCBI Taxonomy" id="1544798"/>
    <lineage>
        <taxon>Bacteria</taxon>
        <taxon>Pseudomonadati</taxon>
        <taxon>Bacteroidota</taxon>
        <taxon>Bacteroidia</taxon>
        <taxon>Marinilabiliales</taxon>
        <taxon>Prolixibacteraceae</taxon>
        <taxon>Draconibacterium</taxon>
    </lineage>
</organism>
<dbReference type="PIRSF" id="PIRSF000428">
    <property type="entry name" value="P_Ac_trans"/>
    <property type="match status" value="1"/>
</dbReference>
<dbReference type="GO" id="GO:0016746">
    <property type="term" value="F:acyltransferase activity"/>
    <property type="evidence" value="ECO:0007669"/>
    <property type="project" value="UniProtKB-KW"/>
</dbReference>
<dbReference type="EMBL" id="JRHC01000006">
    <property type="protein sequence ID" value="KJF42361.1"/>
    <property type="molecule type" value="Genomic_DNA"/>
</dbReference>